<feature type="domain" description="Ysc84 actin-binding" evidence="3">
    <location>
        <begin position="104"/>
        <end position="229"/>
    </location>
</feature>
<evidence type="ECO:0000256" key="2">
    <source>
        <dbReference type="SAM" id="SignalP"/>
    </source>
</evidence>
<evidence type="ECO:0000256" key="1">
    <source>
        <dbReference type="SAM" id="MobiDB-lite"/>
    </source>
</evidence>
<evidence type="ECO:0000313" key="4">
    <source>
        <dbReference type="EMBL" id="ROO31417.1"/>
    </source>
</evidence>
<feature type="signal peptide" evidence="2">
    <location>
        <begin position="1"/>
        <end position="24"/>
    </location>
</feature>
<dbReference type="RefSeq" id="WP_221180096.1">
    <property type="nucleotide sequence ID" value="NZ_AYKG01000005.1"/>
</dbReference>
<reference evidence="4 5" key="1">
    <citation type="submission" date="2013-10" db="EMBL/GenBank/DDBJ databases">
        <title>Salinisphaera japonica YTM-1 Genome Sequencing.</title>
        <authorList>
            <person name="Lai Q."/>
            <person name="Li C."/>
            <person name="Shao Z."/>
        </authorList>
    </citation>
    <scope>NUCLEOTIDE SEQUENCE [LARGE SCALE GENOMIC DNA]</scope>
    <source>
        <strain evidence="4 5">YTM-1</strain>
    </source>
</reference>
<evidence type="ECO:0000259" key="3">
    <source>
        <dbReference type="Pfam" id="PF04366"/>
    </source>
</evidence>
<proteinExistence type="predicted"/>
<dbReference type="PANTHER" id="PTHR15629">
    <property type="entry name" value="SH3YL1 PROTEIN"/>
    <property type="match status" value="1"/>
</dbReference>
<keyword evidence="2" id="KW-0732">Signal</keyword>
<evidence type="ECO:0000313" key="5">
    <source>
        <dbReference type="Proteomes" id="UP000285310"/>
    </source>
</evidence>
<dbReference type="PANTHER" id="PTHR15629:SF2">
    <property type="entry name" value="SH3 DOMAIN-CONTAINING YSC84-LIKE PROTEIN 1"/>
    <property type="match status" value="1"/>
</dbReference>
<dbReference type="Pfam" id="PF04366">
    <property type="entry name" value="Ysc84"/>
    <property type="match status" value="1"/>
</dbReference>
<protein>
    <recommendedName>
        <fullName evidence="3">Ysc84 actin-binding domain-containing protein</fullName>
    </recommendedName>
</protein>
<feature type="region of interest" description="Disordered" evidence="1">
    <location>
        <begin position="234"/>
        <end position="330"/>
    </location>
</feature>
<feature type="compositionally biased region" description="Polar residues" evidence="1">
    <location>
        <begin position="283"/>
        <end position="330"/>
    </location>
</feature>
<keyword evidence="5" id="KW-1185">Reference proteome</keyword>
<organism evidence="4 5">
    <name type="scientific">Salinisphaera japonica YTM-1</name>
    <dbReference type="NCBI Taxonomy" id="1209778"/>
    <lineage>
        <taxon>Bacteria</taxon>
        <taxon>Pseudomonadati</taxon>
        <taxon>Pseudomonadota</taxon>
        <taxon>Gammaproteobacteria</taxon>
        <taxon>Salinisphaerales</taxon>
        <taxon>Salinisphaeraceae</taxon>
        <taxon>Salinisphaera</taxon>
    </lineage>
</organism>
<feature type="chain" id="PRO_5019379024" description="Ysc84 actin-binding domain-containing protein" evidence="2">
    <location>
        <begin position="25"/>
        <end position="330"/>
    </location>
</feature>
<sequence length="330" mass="34657">MKLWKRAGAILCLMAMTAVTTAQADIAENDAAQRLDDATSVLQQFVNIPENAVPQALLRQAYGVAVIPSVFKISFLGGVQRGKGVLAVRTRDGGWSDPSFITLTGGSVGFQAGVSSTDIILVFKTQRSVDRIADGQISLGGDASVAAGPVGRSVGASTNMSFDAEVYSYSRSRGLFGGVSLGGARLGIDKDANWLFYNEPGIEARTLLRRDTGQSLPQAGQRFVYTLNQYMPPSNDKFNYDSNTGGGQQTAPATNPSSGDASGRSSSDNSLNQRQNQSNNLSGQTQPYNSGNAGNGITVQQGANDSGYQGTGATSDYTGDSSTYRSADQQ</sequence>
<accession>A0A423Q0H6</accession>
<dbReference type="Proteomes" id="UP000285310">
    <property type="component" value="Unassembled WGS sequence"/>
</dbReference>
<gene>
    <name evidence="4" type="ORF">SAJA_02760</name>
</gene>
<dbReference type="InterPro" id="IPR007461">
    <property type="entry name" value="Ysc84_actin-binding"/>
</dbReference>
<feature type="compositionally biased region" description="Low complexity" evidence="1">
    <location>
        <begin position="257"/>
        <end position="282"/>
    </location>
</feature>
<dbReference type="InParanoid" id="A0A423Q0H6"/>
<dbReference type="AlphaFoldDB" id="A0A423Q0H6"/>
<feature type="compositionally biased region" description="Polar residues" evidence="1">
    <location>
        <begin position="234"/>
        <end position="256"/>
    </location>
</feature>
<name>A0A423Q0H6_9GAMM</name>
<dbReference type="CDD" id="cd11524">
    <property type="entry name" value="SYLF"/>
    <property type="match status" value="1"/>
</dbReference>
<dbReference type="InterPro" id="IPR051702">
    <property type="entry name" value="SH3_domain_YSC84-like"/>
</dbReference>
<dbReference type="EMBL" id="AYKG01000005">
    <property type="protein sequence ID" value="ROO31417.1"/>
    <property type="molecule type" value="Genomic_DNA"/>
</dbReference>
<dbReference type="GO" id="GO:0035091">
    <property type="term" value="F:phosphatidylinositol binding"/>
    <property type="evidence" value="ECO:0007669"/>
    <property type="project" value="TreeGrafter"/>
</dbReference>
<comment type="caution">
    <text evidence="4">The sequence shown here is derived from an EMBL/GenBank/DDBJ whole genome shotgun (WGS) entry which is preliminary data.</text>
</comment>